<dbReference type="PROSITE" id="PS50127">
    <property type="entry name" value="UBC_2"/>
    <property type="match status" value="1"/>
</dbReference>
<sequence>MASPTGRVVVPRNFRLLEELEQGQRGVGDGTISWGLENDDDMTLTHWTGMIIGPPRTPYENRMYSLRIECGQKYPEESPSARFLSRINMTCVNSTTGQVDQKAVPLLARWQRDCTIKSLLQELRRLMTIKDNMKLTQPPEGSIFPMKDLPVKPA</sequence>
<dbReference type="CTD" id="38613"/>
<dbReference type="SMART" id="SM00212">
    <property type="entry name" value="UBCc"/>
    <property type="match status" value="1"/>
</dbReference>
<dbReference type="CDD" id="cd23807">
    <property type="entry name" value="UEV_UBE2V"/>
    <property type="match status" value="1"/>
</dbReference>
<proteinExistence type="predicted"/>
<dbReference type="InterPro" id="IPR000608">
    <property type="entry name" value="UBC"/>
</dbReference>
<feature type="domain" description="UBC core" evidence="2">
    <location>
        <begin position="11"/>
        <end position="154"/>
    </location>
</feature>
<dbReference type="PANTHER" id="PTHR24068">
    <property type="entry name" value="UBIQUITIN-CONJUGATING ENZYME E2"/>
    <property type="match status" value="1"/>
</dbReference>
<dbReference type="OrthoDB" id="6508832at2759"/>
<dbReference type="GeneID" id="106667430"/>
<dbReference type="SUPFAM" id="SSF54495">
    <property type="entry name" value="UBC-like"/>
    <property type="match status" value="1"/>
</dbReference>
<evidence type="ECO:0000256" key="1">
    <source>
        <dbReference type="ARBA" id="ARBA00022786"/>
    </source>
</evidence>
<dbReference type="Proteomes" id="UP000494040">
    <property type="component" value="Unassembled WGS sequence"/>
</dbReference>
<organism evidence="3 4">
    <name type="scientific">Cimex lectularius</name>
    <name type="common">Bed bug</name>
    <name type="synonym">Acanthia lectularia</name>
    <dbReference type="NCBI Taxonomy" id="79782"/>
    <lineage>
        <taxon>Eukaryota</taxon>
        <taxon>Metazoa</taxon>
        <taxon>Ecdysozoa</taxon>
        <taxon>Arthropoda</taxon>
        <taxon>Hexapoda</taxon>
        <taxon>Insecta</taxon>
        <taxon>Pterygota</taxon>
        <taxon>Neoptera</taxon>
        <taxon>Paraneoptera</taxon>
        <taxon>Hemiptera</taxon>
        <taxon>Heteroptera</taxon>
        <taxon>Panheteroptera</taxon>
        <taxon>Cimicomorpha</taxon>
        <taxon>Cimicidae</taxon>
        <taxon>Cimex</taxon>
    </lineage>
</organism>
<evidence type="ECO:0000313" key="4">
    <source>
        <dbReference type="Proteomes" id="UP000494040"/>
    </source>
</evidence>
<reference evidence="3" key="1">
    <citation type="submission" date="2022-01" db="UniProtKB">
        <authorList>
            <consortium name="EnsemblMetazoa"/>
        </authorList>
    </citation>
    <scope>IDENTIFICATION</scope>
</reference>
<keyword evidence="1" id="KW-0833">Ubl conjugation pathway</keyword>
<evidence type="ECO:0000259" key="2">
    <source>
        <dbReference type="PROSITE" id="PS50127"/>
    </source>
</evidence>
<dbReference type="AlphaFoldDB" id="A0A8I6SKU6"/>
<evidence type="ECO:0000313" key="3">
    <source>
        <dbReference type="EnsemblMetazoa" id="XP_024080855.1"/>
    </source>
</evidence>
<protein>
    <recommendedName>
        <fullName evidence="2">UBC core domain-containing protein</fullName>
    </recommendedName>
</protein>
<name>A0A8I6SKU6_CIMLE</name>
<dbReference type="InterPro" id="IPR016135">
    <property type="entry name" value="UBQ-conjugating_enzyme/RWD"/>
</dbReference>
<dbReference type="Gene3D" id="3.10.110.10">
    <property type="entry name" value="Ubiquitin Conjugating Enzyme"/>
    <property type="match status" value="1"/>
</dbReference>
<dbReference type="EnsemblMetazoa" id="XM_024225087.1">
    <property type="protein sequence ID" value="XP_024080855.1"/>
    <property type="gene ID" value="LOC106667430"/>
</dbReference>
<accession>A0A8I6SKU6</accession>
<dbReference type="OMA" id="GPESCSY"/>
<dbReference type="Pfam" id="PF00179">
    <property type="entry name" value="UQ_con"/>
    <property type="match status" value="1"/>
</dbReference>
<dbReference type="RefSeq" id="XP_024080855.1">
    <property type="nucleotide sequence ID" value="XM_024225087.1"/>
</dbReference>
<keyword evidence="4" id="KW-1185">Reference proteome</keyword>
<dbReference type="KEGG" id="clec:106667430"/>
<dbReference type="FunFam" id="3.10.110.10:FF:000026">
    <property type="entry name" value="Ubiquitin-conjugating enzyme E2 variant"/>
    <property type="match status" value="1"/>
</dbReference>